<accession>A0A515D0S0</accession>
<reference evidence="1 2" key="1">
    <citation type="submission" date="2018-11" db="EMBL/GenBank/DDBJ databases">
        <title>The first complete genome of Serratia liquefaciens isolated from metalophyte plant revel distinctness adaptive mechanisms in an extreme habitat.</title>
        <authorList>
            <person name="Caneschi W.L."/>
            <person name="Sanchez A.B."/>
            <person name="Felestrino E.B."/>
            <person name="Assis R.A.B."/>
            <person name="Lemes C.G.C."/>
            <person name="Cordeiro I.F."/>
            <person name="Fonseca N.P."/>
            <person name="Villa M."/>
            <person name="Vieira I.T."/>
            <person name="Moraes L.A."/>
            <person name="Kamino L.H.Y."/>
            <person name="do Carmo F."/>
            <person name="Garcia C.M."/>
            <person name="Almeida N.F."/>
            <person name="Silva R.S."/>
            <person name="Ferro J.A."/>
            <person name="Ferro M.I.T."/>
            <person name="Varani A.M."/>
            <person name="Ferreira R.M."/>
            <person name="dos Santos V.L."/>
            <person name="Silva U.C."/>
            <person name="Setubal J.C."/>
            <person name="Moreira L.M."/>
        </authorList>
    </citation>
    <scope>NUCLEOTIDE SEQUENCE [LARGE SCALE GENOMIC DNA]</scope>
    <source>
        <strain evidence="1 2">FG3</strain>
    </source>
</reference>
<evidence type="ECO:0000313" key="2">
    <source>
        <dbReference type="Proteomes" id="UP000317572"/>
    </source>
</evidence>
<dbReference type="Pfam" id="PF13991">
    <property type="entry name" value="BssS"/>
    <property type="match status" value="1"/>
</dbReference>
<organism evidence="1 2">
    <name type="scientific">Serratia liquefaciens</name>
    <dbReference type="NCBI Taxonomy" id="614"/>
    <lineage>
        <taxon>Bacteria</taxon>
        <taxon>Pseudomonadati</taxon>
        <taxon>Pseudomonadota</taxon>
        <taxon>Gammaproteobacteria</taxon>
        <taxon>Enterobacterales</taxon>
        <taxon>Yersiniaceae</taxon>
        <taxon>Serratia</taxon>
    </lineage>
</organism>
<dbReference type="Proteomes" id="UP000317572">
    <property type="component" value="Chromosome"/>
</dbReference>
<sequence>MSKKDDIPVFPVAGWQAGPLPGYDMLVLKFQFLSTPMQKLDEAQESQFFAMPPDMVRNLISDLTRHIEKLEKSGIQSPAGEKH</sequence>
<dbReference type="AlphaFoldDB" id="A0A515D0S0"/>
<proteinExistence type="predicted"/>
<dbReference type="InterPro" id="IPR025730">
    <property type="entry name" value="Biofilm_BssS"/>
</dbReference>
<dbReference type="EMBL" id="CP033893">
    <property type="protein sequence ID" value="QDL34006.1"/>
    <property type="molecule type" value="Genomic_DNA"/>
</dbReference>
<evidence type="ECO:0000313" key="1">
    <source>
        <dbReference type="EMBL" id="QDL34006.1"/>
    </source>
</evidence>
<gene>
    <name evidence="1" type="ORF">EGO53_20375</name>
</gene>
<dbReference type="RefSeq" id="WP_142815982.1">
    <property type="nucleotide sequence ID" value="NZ_CP033893.1"/>
</dbReference>
<protein>
    <submittedName>
        <fullName evidence="1">BssS family protein</fullName>
    </submittedName>
</protein>
<name>A0A515D0S0_SERLI</name>